<evidence type="ECO:0000313" key="2">
    <source>
        <dbReference type="EMBL" id="NKE43718.1"/>
    </source>
</evidence>
<feature type="transmembrane region" description="Helical" evidence="1">
    <location>
        <begin position="164"/>
        <end position="190"/>
    </location>
</feature>
<keyword evidence="3" id="KW-1185">Reference proteome</keyword>
<proteinExistence type="predicted"/>
<keyword evidence="1" id="KW-0812">Transmembrane</keyword>
<keyword evidence="1" id="KW-1133">Transmembrane helix</keyword>
<dbReference type="Proteomes" id="UP000765160">
    <property type="component" value="Unassembled WGS sequence"/>
</dbReference>
<comment type="caution">
    <text evidence="2">The sequence shown here is derived from an EMBL/GenBank/DDBJ whole genome shotgun (WGS) entry which is preliminary data.</text>
</comment>
<dbReference type="RefSeq" id="WP_168046954.1">
    <property type="nucleotide sequence ID" value="NZ_JAATJR010000001.1"/>
</dbReference>
<accession>A0ABX1ETU0</accession>
<dbReference type="EMBL" id="JAAVTX010000001">
    <property type="protein sequence ID" value="NKE43718.1"/>
    <property type="molecule type" value="Genomic_DNA"/>
</dbReference>
<evidence type="ECO:0000256" key="1">
    <source>
        <dbReference type="SAM" id="Phobius"/>
    </source>
</evidence>
<dbReference type="PROSITE" id="PS51257">
    <property type="entry name" value="PROKAR_LIPOPROTEIN"/>
    <property type="match status" value="1"/>
</dbReference>
<protein>
    <submittedName>
        <fullName evidence="2">Uncharacterized protein</fullName>
    </submittedName>
</protein>
<sequence length="259" mass="27359">MRGELSFATRLTGVLATMLLLGCGLAAGLNYLKFERMLLEQQARVLEILAGELGSTVENSLALGVRLAGVPGAQALLERSRAAEPLIAGLTIADADHVVLFDTDRQNMGGTLPRDHLAPQGQAESWRFRDGPRYGIGAPIINGFGQPEGAILLRYERSAVDERLAAALLAMMQATLLALAIAIPAGALGLHLVTRHTRRWFAAMQEAMQPGAAPAALAAGLQVAIADTDTVLTEAEAQLEQIAAQMPESVPQPMEAIAP</sequence>
<keyword evidence="1" id="KW-0472">Membrane</keyword>
<name>A0ABX1ETU0_9PROT</name>
<reference evidence="2 3" key="1">
    <citation type="submission" date="2020-03" db="EMBL/GenBank/DDBJ databases">
        <title>Roseomonas selenitidurans sp. nov. isolated from soil.</title>
        <authorList>
            <person name="Liu H."/>
        </authorList>
    </citation>
    <scope>NUCLEOTIDE SEQUENCE [LARGE SCALE GENOMIC DNA]</scope>
    <source>
        <strain evidence="2 3">JCM 15073</strain>
    </source>
</reference>
<evidence type="ECO:0000313" key="3">
    <source>
        <dbReference type="Proteomes" id="UP000765160"/>
    </source>
</evidence>
<organism evidence="2 3">
    <name type="scientific">Falsiroseomonas frigidaquae</name>
    <dbReference type="NCBI Taxonomy" id="487318"/>
    <lineage>
        <taxon>Bacteria</taxon>
        <taxon>Pseudomonadati</taxon>
        <taxon>Pseudomonadota</taxon>
        <taxon>Alphaproteobacteria</taxon>
        <taxon>Acetobacterales</taxon>
        <taxon>Roseomonadaceae</taxon>
        <taxon>Falsiroseomonas</taxon>
    </lineage>
</organism>
<gene>
    <name evidence="2" type="ORF">HB662_02945</name>
</gene>